<keyword evidence="5 7" id="KW-1133">Transmembrane helix</keyword>
<feature type="transmembrane region" description="Helical" evidence="7">
    <location>
        <begin position="21"/>
        <end position="46"/>
    </location>
</feature>
<accession>A0ABR9XPS0</accession>
<evidence type="ECO:0000256" key="2">
    <source>
        <dbReference type="ARBA" id="ARBA00005236"/>
    </source>
</evidence>
<protein>
    <submittedName>
        <fullName evidence="10">ABC transporter permease</fullName>
    </submittedName>
</protein>
<comment type="similarity">
    <text evidence="2">Belongs to the ABC-4 integral membrane protein family. LolC/E subfamily.</text>
</comment>
<dbReference type="PANTHER" id="PTHR30489">
    <property type="entry name" value="LIPOPROTEIN-RELEASING SYSTEM TRANSMEMBRANE PROTEIN LOLE"/>
    <property type="match status" value="1"/>
</dbReference>
<keyword evidence="3" id="KW-1003">Cell membrane</keyword>
<dbReference type="InterPro" id="IPR003838">
    <property type="entry name" value="ABC3_permease_C"/>
</dbReference>
<feature type="domain" description="ABC3 transporter permease C-terminal" evidence="8">
    <location>
        <begin position="289"/>
        <end position="412"/>
    </location>
</feature>
<dbReference type="PANTHER" id="PTHR30489:SF0">
    <property type="entry name" value="LIPOPROTEIN-RELEASING SYSTEM TRANSMEMBRANE PROTEIN LOLE"/>
    <property type="match status" value="1"/>
</dbReference>
<feature type="transmembrane region" description="Helical" evidence="7">
    <location>
        <begin position="386"/>
        <end position="405"/>
    </location>
</feature>
<evidence type="ECO:0000256" key="7">
    <source>
        <dbReference type="SAM" id="Phobius"/>
    </source>
</evidence>
<evidence type="ECO:0000259" key="8">
    <source>
        <dbReference type="Pfam" id="PF02687"/>
    </source>
</evidence>
<name>A0ABR9XPS0_9CHLB</name>
<dbReference type="EMBL" id="JADGII010000002">
    <property type="protein sequence ID" value="MBF0635939.1"/>
    <property type="molecule type" value="Genomic_DNA"/>
</dbReference>
<dbReference type="InterPro" id="IPR051447">
    <property type="entry name" value="Lipoprotein-release_system"/>
</dbReference>
<organism evidence="10 11">
    <name type="scientific">Prosthecochloris ethylica</name>
    <dbReference type="NCBI Taxonomy" id="2743976"/>
    <lineage>
        <taxon>Bacteria</taxon>
        <taxon>Pseudomonadati</taxon>
        <taxon>Chlorobiota</taxon>
        <taxon>Chlorobiia</taxon>
        <taxon>Chlorobiales</taxon>
        <taxon>Chlorobiaceae</taxon>
        <taxon>Prosthecochloris</taxon>
    </lineage>
</organism>
<evidence type="ECO:0000259" key="9">
    <source>
        <dbReference type="Pfam" id="PF12704"/>
    </source>
</evidence>
<gene>
    <name evidence="10" type="ORF">INT08_01905</name>
</gene>
<feature type="transmembrane region" description="Helical" evidence="7">
    <location>
        <begin position="332"/>
        <end position="358"/>
    </location>
</feature>
<dbReference type="Pfam" id="PF02687">
    <property type="entry name" value="FtsX"/>
    <property type="match status" value="1"/>
</dbReference>
<keyword evidence="6 7" id="KW-0472">Membrane</keyword>
<dbReference type="RefSeq" id="WP_114606988.1">
    <property type="nucleotide sequence ID" value="NZ_JABVZQ010000004.1"/>
</dbReference>
<reference evidence="10 11" key="1">
    <citation type="journal article" date="2020" name="Microorganisms">
        <title>Simultaneous Genome Sequencing of Prosthecochloris ethylica and Desulfuromonas acetoxidans within a Syntrophic Mixture Reveals Unique Pili and Protein Interactions.</title>
        <authorList>
            <person name="Kyndt J.A."/>
            <person name="Van Beeumen J.J."/>
            <person name="Meyer T.E."/>
        </authorList>
    </citation>
    <scope>NUCLEOTIDE SEQUENCE [LARGE SCALE GENOMIC DNA]</scope>
    <source>
        <strain evidence="10 11">N3</strain>
    </source>
</reference>
<keyword evidence="11" id="KW-1185">Reference proteome</keyword>
<dbReference type="Pfam" id="PF12704">
    <property type="entry name" value="MacB_PCD"/>
    <property type="match status" value="1"/>
</dbReference>
<evidence type="ECO:0000313" key="10">
    <source>
        <dbReference type="EMBL" id="MBF0635939.1"/>
    </source>
</evidence>
<evidence type="ECO:0000256" key="5">
    <source>
        <dbReference type="ARBA" id="ARBA00022989"/>
    </source>
</evidence>
<comment type="caution">
    <text evidence="10">The sequence shown here is derived from an EMBL/GenBank/DDBJ whole genome shotgun (WGS) entry which is preliminary data.</text>
</comment>
<dbReference type="Proteomes" id="UP000619838">
    <property type="component" value="Unassembled WGS sequence"/>
</dbReference>
<feature type="domain" description="MacB-like periplasmic core" evidence="9">
    <location>
        <begin position="27"/>
        <end position="247"/>
    </location>
</feature>
<evidence type="ECO:0000313" key="11">
    <source>
        <dbReference type="Proteomes" id="UP000619838"/>
    </source>
</evidence>
<evidence type="ECO:0000256" key="3">
    <source>
        <dbReference type="ARBA" id="ARBA00022475"/>
    </source>
</evidence>
<keyword evidence="4 7" id="KW-0812">Transmembrane</keyword>
<proteinExistence type="inferred from homology"/>
<evidence type="ECO:0000256" key="1">
    <source>
        <dbReference type="ARBA" id="ARBA00004651"/>
    </source>
</evidence>
<feature type="transmembrane region" description="Helical" evidence="7">
    <location>
        <begin position="288"/>
        <end position="311"/>
    </location>
</feature>
<evidence type="ECO:0000256" key="6">
    <source>
        <dbReference type="ARBA" id="ARBA00023136"/>
    </source>
</evidence>
<dbReference type="InterPro" id="IPR025857">
    <property type="entry name" value="MacB_PCD"/>
</dbReference>
<sequence length="419" mass="45718">MKSELYIARRFALKQRSSSKPTFIIMVAVLGIAVGTAALILALSIVKGFAATIEDKIIGFHGHLQVRQADGGLFYPLEADTAKLQRIDNIASVRRFMEQQVILQSGAGSAKRVQPAMIKGVDGSQPPAFLEGNIVRGQWPDSSRDQGLGLVVGSSLAEMLDIGPGSRLMIISTSHSQSGGFAALSDSIVDLLSELEIEIATVSGVYQTGLNEGFDDFMVMADLQQLQQRFASNRITGYEIMTERISDLDKTTRAAAESLGYPFYSYTVYERYNNLFEWLKLQQNITPLLIITITIVAVFNIMSTLLVLIIEKTREIGMLMALGCPPSRLSRVFLFQAGLIAGIGIAAGNLLALGYSLFELRFHLITLPEKNYFIKHLPILIDPVDYLLVSAVVAVLTIVFAMVPARVASSLKPANALLT</sequence>
<evidence type="ECO:0000256" key="4">
    <source>
        <dbReference type="ARBA" id="ARBA00022692"/>
    </source>
</evidence>
<comment type="subcellular location">
    <subcellularLocation>
        <location evidence="1">Cell membrane</location>
        <topology evidence="1">Multi-pass membrane protein</topology>
    </subcellularLocation>
</comment>